<keyword evidence="1" id="KW-0812">Transmembrane</keyword>
<evidence type="ECO:0000256" key="1">
    <source>
        <dbReference type="SAM" id="Phobius"/>
    </source>
</evidence>
<gene>
    <name evidence="2" type="ORF">PQO03_08025</name>
</gene>
<evidence type="ECO:0000313" key="2">
    <source>
        <dbReference type="EMBL" id="WDE95664.1"/>
    </source>
</evidence>
<dbReference type="Proteomes" id="UP001214250">
    <property type="component" value="Chromosome 1"/>
</dbReference>
<organism evidence="2 3">
    <name type="scientific">Lentisphaera profundi</name>
    <dbReference type="NCBI Taxonomy" id="1658616"/>
    <lineage>
        <taxon>Bacteria</taxon>
        <taxon>Pseudomonadati</taxon>
        <taxon>Lentisphaerota</taxon>
        <taxon>Lentisphaeria</taxon>
        <taxon>Lentisphaerales</taxon>
        <taxon>Lentisphaeraceae</taxon>
        <taxon>Lentisphaera</taxon>
    </lineage>
</organism>
<keyword evidence="3" id="KW-1185">Reference proteome</keyword>
<keyword evidence="1" id="KW-1133">Transmembrane helix</keyword>
<dbReference type="RefSeq" id="WP_274149377.1">
    <property type="nucleotide sequence ID" value="NZ_CP117811.1"/>
</dbReference>
<evidence type="ECO:0000313" key="3">
    <source>
        <dbReference type="Proteomes" id="UP001214250"/>
    </source>
</evidence>
<reference evidence="2 3" key="1">
    <citation type="submission" date="2023-02" db="EMBL/GenBank/DDBJ databases">
        <title>Genome sequence of Lentisphaera profundi SAORIC-696.</title>
        <authorList>
            <person name="Kim e."/>
            <person name="Cho J.-C."/>
            <person name="Choi A."/>
            <person name="Kang I."/>
        </authorList>
    </citation>
    <scope>NUCLEOTIDE SEQUENCE [LARGE SCALE GENOMIC DNA]</scope>
    <source>
        <strain evidence="2 3">SAORIC-696</strain>
    </source>
</reference>
<feature type="transmembrane region" description="Helical" evidence="1">
    <location>
        <begin position="6"/>
        <end position="25"/>
    </location>
</feature>
<protein>
    <submittedName>
        <fullName evidence="2">Uncharacterized protein</fullName>
    </submittedName>
</protein>
<accession>A0ABY7VSB1</accession>
<name>A0ABY7VSB1_9BACT</name>
<keyword evidence="1" id="KW-0472">Membrane</keyword>
<sequence>MRAVEIALPLLLCAISLIFTLYYPLDEERCLEIQAALAERNKKMDS</sequence>
<dbReference type="EMBL" id="CP117811">
    <property type="protein sequence ID" value="WDE95664.1"/>
    <property type="molecule type" value="Genomic_DNA"/>
</dbReference>
<proteinExistence type="predicted"/>